<proteinExistence type="predicted"/>
<dbReference type="InterPro" id="IPR051609">
    <property type="entry name" value="NmrA/Isoflavone_reductase-like"/>
</dbReference>
<reference evidence="5" key="1">
    <citation type="submission" date="2024-06" db="EMBL/GenBank/DDBJ databases">
        <title>Multi-omics analyses provide insights into the biosynthesis of the anticancer antibiotic pleurotin in Hohenbuehelia grisea.</title>
        <authorList>
            <person name="Weaver J.A."/>
            <person name="Alberti F."/>
        </authorList>
    </citation>
    <scope>NUCLEOTIDE SEQUENCE [LARGE SCALE GENOMIC DNA]</scope>
    <source>
        <strain evidence="5">T-177</strain>
    </source>
</reference>
<dbReference type="Proteomes" id="UP001556367">
    <property type="component" value="Unassembled WGS sequence"/>
</dbReference>
<protein>
    <recommendedName>
        <fullName evidence="3">NmrA-like domain-containing protein</fullName>
    </recommendedName>
</protein>
<comment type="caution">
    <text evidence="4">The sequence shown here is derived from an EMBL/GenBank/DDBJ whole genome shotgun (WGS) entry which is preliminary data.</text>
</comment>
<dbReference type="Pfam" id="PF05368">
    <property type="entry name" value="NmrA"/>
    <property type="match status" value="1"/>
</dbReference>
<sequence length="315" mass="34517">MSGDASKKKVVIISVTGQTGQPVAQAVVKSGKFDVIGTVRPDSVTKPAVDALRTSGVTIAPIDWQTAPASELEALFDGVDTVISTCNAFAIPEQTKLVDAAKASQVKRFIPCHWATVCPPGAMKFEDLKRTINDYIVKAGVPYTIITVGFWYEAIFPPIPPYVPPVPEYAEFAERVYQSFGPGTVKTAAVNREHVGKFVARIIDDEGTINKVILANEDEITINEVWDLVEKYAPGKISPMRVKISADELKKQLKENEGKLAHFYLEYMDSAFVEGHNTEAAAREAGLIIARERYPDVELQPAAEWAKATYSKLNS</sequence>
<keyword evidence="1" id="KW-0521">NADP</keyword>
<feature type="domain" description="NmrA-like" evidence="3">
    <location>
        <begin position="7"/>
        <end position="264"/>
    </location>
</feature>
<dbReference type="SUPFAM" id="SSF51735">
    <property type="entry name" value="NAD(P)-binding Rossmann-fold domains"/>
    <property type="match status" value="1"/>
</dbReference>
<evidence type="ECO:0000259" key="3">
    <source>
        <dbReference type="Pfam" id="PF05368"/>
    </source>
</evidence>
<keyword evidence="2" id="KW-0560">Oxidoreductase</keyword>
<evidence type="ECO:0000256" key="2">
    <source>
        <dbReference type="ARBA" id="ARBA00023002"/>
    </source>
</evidence>
<dbReference type="PANTHER" id="PTHR47706:SF9">
    <property type="entry name" value="NMRA-LIKE DOMAIN-CONTAINING PROTEIN-RELATED"/>
    <property type="match status" value="1"/>
</dbReference>
<dbReference type="PANTHER" id="PTHR47706">
    <property type="entry name" value="NMRA-LIKE FAMILY PROTEIN"/>
    <property type="match status" value="1"/>
</dbReference>
<name>A0ABR3J9M9_9AGAR</name>
<keyword evidence="5" id="KW-1185">Reference proteome</keyword>
<dbReference type="EMBL" id="JASNQZ010000010">
    <property type="protein sequence ID" value="KAL0952364.1"/>
    <property type="molecule type" value="Genomic_DNA"/>
</dbReference>
<gene>
    <name evidence="4" type="ORF">HGRIS_006643</name>
</gene>
<evidence type="ECO:0000313" key="4">
    <source>
        <dbReference type="EMBL" id="KAL0952364.1"/>
    </source>
</evidence>
<evidence type="ECO:0000256" key="1">
    <source>
        <dbReference type="ARBA" id="ARBA00022857"/>
    </source>
</evidence>
<evidence type="ECO:0000313" key="5">
    <source>
        <dbReference type="Proteomes" id="UP001556367"/>
    </source>
</evidence>
<organism evidence="4 5">
    <name type="scientific">Hohenbuehelia grisea</name>
    <dbReference type="NCBI Taxonomy" id="104357"/>
    <lineage>
        <taxon>Eukaryota</taxon>
        <taxon>Fungi</taxon>
        <taxon>Dikarya</taxon>
        <taxon>Basidiomycota</taxon>
        <taxon>Agaricomycotina</taxon>
        <taxon>Agaricomycetes</taxon>
        <taxon>Agaricomycetidae</taxon>
        <taxon>Agaricales</taxon>
        <taxon>Pleurotineae</taxon>
        <taxon>Pleurotaceae</taxon>
        <taxon>Hohenbuehelia</taxon>
    </lineage>
</organism>
<accession>A0ABR3J9M9</accession>
<dbReference type="InterPro" id="IPR008030">
    <property type="entry name" value="NmrA-like"/>
</dbReference>
<dbReference type="Gene3D" id="3.90.25.10">
    <property type="entry name" value="UDP-galactose 4-epimerase, domain 1"/>
    <property type="match status" value="1"/>
</dbReference>
<dbReference type="Gene3D" id="3.40.50.720">
    <property type="entry name" value="NAD(P)-binding Rossmann-like Domain"/>
    <property type="match status" value="1"/>
</dbReference>
<dbReference type="InterPro" id="IPR036291">
    <property type="entry name" value="NAD(P)-bd_dom_sf"/>
</dbReference>